<dbReference type="AlphaFoldDB" id="A0A1I2U857"/>
<evidence type="ECO:0000313" key="3">
    <source>
        <dbReference type="Proteomes" id="UP000199065"/>
    </source>
</evidence>
<reference evidence="2 3" key="1">
    <citation type="submission" date="2016-10" db="EMBL/GenBank/DDBJ databases">
        <authorList>
            <person name="de Groot N.N."/>
        </authorList>
    </citation>
    <scope>NUCLEOTIDE SEQUENCE [LARGE SCALE GENOMIC DNA]</scope>
    <source>
        <strain>J11</strain>
        <strain evidence="3">PG 39</strain>
    </source>
</reference>
<name>A0A1I2U857_9CORY</name>
<sequence length="122" mass="12928">MGTAVTFLIIIFALLSAWALFVAKVCPKGEYRGISYSHLPGIRTPRLLSSQKAWKAGHAAVTTYFEGLALYFASAGALVFVLALAKSTMDLGIFSAIVISVGCIVVLMALMKADSAAQSLQQ</sequence>
<evidence type="ECO:0000256" key="1">
    <source>
        <dbReference type="SAM" id="Phobius"/>
    </source>
</evidence>
<dbReference type="EMBL" id="FOPJ01000012">
    <property type="protein sequence ID" value="SFG73355.1"/>
    <property type="molecule type" value="Genomic_DNA"/>
</dbReference>
<evidence type="ECO:0000313" key="2">
    <source>
        <dbReference type="EMBL" id="SFG73355.1"/>
    </source>
</evidence>
<accession>A0A1I2U857</accession>
<keyword evidence="1" id="KW-0812">Transmembrane</keyword>
<proteinExistence type="predicted"/>
<keyword evidence="3" id="KW-1185">Reference proteome</keyword>
<organism evidence="2 3">
    <name type="scientific">Corynebacterium spheniscorum</name>
    <dbReference type="NCBI Taxonomy" id="185761"/>
    <lineage>
        <taxon>Bacteria</taxon>
        <taxon>Bacillati</taxon>
        <taxon>Actinomycetota</taxon>
        <taxon>Actinomycetes</taxon>
        <taxon>Mycobacteriales</taxon>
        <taxon>Corynebacteriaceae</taxon>
        <taxon>Corynebacterium</taxon>
    </lineage>
</organism>
<gene>
    <name evidence="2" type="ORF">SAMN05660282_01773</name>
</gene>
<dbReference type="InterPro" id="IPR025962">
    <property type="entry name" value="SdpI/YhfL"/>
</dbReference>
<dbReference type="STRING" id="185761.SAMN05660282_01773"/>
<dbReference type="Proteomes" id="UP000199065">
    <property type="component" value="Unassembled WGS sequence"/>
</dbReference>
<feature type="transmembrane region" description="Helical" evidence="1">
    <location>
        <begin position="92"/>
        <end position="111"/>
    </location>
</feature>
<keyword evidence="1" id="KW-1133">Transmembrane helix</keyword>
<feature type="transmembrane region" description="Helical" evidence="1">
    <location>
        <begin position="68"/>
        <end position="85"/>
    </location>
</feature>
<protein>
    <submittedName>
        <fullName evidence="2">SdpI/YhfL protein family protein</fullName>
    </submittedName>
</protein>
<dbReference type="Pfam" id="PF13630">
    <property type="entry name" value="SdpI"/>
    <property type="match status" value="1"/>
</dbReference>
<keyword evidence="1" id="KW-0472">Membrane</keyword>